<proteinExistence type="predicted"/>
<accession>A0ABN9RWL1</accession>
<feature type="compositionally biased region" description="Low complexity" evidence="1">
    <location>
        <begin position="264"/>
        <end position="274"/>
    </location>
</feature>
<feature type="region of interest" description="Disordered" evidence="1">
    <location>
        <begin position="731"/>
        <end position="750"/>
    </location>
</feature>
<feature type="region of interest" description="Disordered" evidence="1">
    <location>
        <begin position="176"/>
        <end position="202"/>
    </location>
</feature>
<organism evidence="2 3">
    <name type="scientific">Prorocentrum cordatum</name>
    <dbReference type="NCBI Taxonomy" id="2364126"/>
    <lineage>
        <taxon>Eukaryota</taxon>
        <taxon>Sar</taxon>
        <taxon>Alveolata</taxon>
        <taxon>Dinophyceae</taxon>
        <taxon>Prorocentrales</taxon>
        <taxon>Prorocentraceae</taxon>
        <taxon>Prorocentrum</taxon>
    </lineage>
</organism>
<dbReference type="Gene3D" id="3.40.50.150">
    <property type="entry name" value="Vaccinia Virus protein VP39"/>
    <property type="match status" value="1"/>
</dbReference>
<protein>
    <submittedName>
        <fullName evidence="2">Uncharacterized protein</fullName>
    </submittedName>
</protein>
<feature type="region of interest" description="Disordered" evidence="1">
    <location>
        <begin position="642"/>
        <end position="681"/>
    </location>
</feature>
<dbReference type="SUPFAM" id="SSF53335">
    <property type="entry name" value="S-adenosyl-L-methionine-dependent methyltransferases"/>
    <property type="match status" value="1"/>
</dbReference>
<feature type="compositionally biased region" description="Low complexity" evidence="1">
    <location>
        <begin position="176"/>
        <end position="185"/>
    </location>
</feature>
<name>A0ABN9RWL1_9DINO</name>
<feature type="region of interest" description="Disordered" evidence="1">
    <location>
        <begin position="264"/>
        <end position="284"/>
    </location>
</feature>
<dbReference type="EMBL" id="CAUYUJ010008113">
    <property type="protein sequence ID" value="CAK0822898.1"/>
    <property type="molecule type" value="Genomic_DNA"/>
</dbReference>
<gene>
    <name evidence="2" type="ORF">PCOR1329_LOCUS23798</name>
</gene>
<dbReference type="InterPro" id="IPR029063">
    <property type="entry name" value="SAM-dependent_MTases_sf"/>
</dbReference>
<feature type="region of interest" description="Disordered" evidence="1">
    <location>
        <begin position="520"/>
        <end position="552"/>
    </location>
</feature>
<sequence length="1515" mass="160722">MDAARGGGVVASVGELLDDGLGLKVVEDDDEAAAALEELEPSPAELVVIEPNSFYLSTGFSDDGEQQCDFVWLALRVVAASEQLVGARLLFSDDAYWDWWAASPGVAGGISPIALLHICTDEPCGAEAPAGCDELIHVSDARRLEAEDIAEVFSNCLPRNPEAVWPADLLGPRAARLAAPRGSARPTKESAAPPAPGAAEPRAAKLTVVGRDAPFDGLLGDSALTARAAGLPLDLEPTRYELRARLAAARDRFASAAPGAAAAGAPLGSAQGALSEGKPKKRGLAEALAERMAKVAKAPSAEAARGSSGPAAAAVASGEAAGEGVKELATALMAALKSSAAQAAGSSGAGAAADPLSAADGAAATRGLATRRVPCRKMAQDQPCKLSELTPMQIAEFLGAVEGDAAVGPTTALVLRYLPTIYLPQNPVQQIGVAAYREMRTLAQAIDFLLQGKIPQALDILTQRLKAAQVAVDDGRWGAAKWLELIPAKDEPATLRNEEEEMIRSIGLGELKLEELSSRLRGPQARLPGNRAPDRPRAPKGSAKEGERLPHPRVAQFDKTAEKLPAGGSQAPLNFKAARAACPGKGGETSKGCMARLRNFMAESRGQRRSQTLPRLLEAQLLRGRARRGSLLVSEDFPRLDDEGARGRFAAGAPPSGGQQRELASTSLPRGMRRPPAAGCATRDAGAWRDEVSAQFGATVTSVDMTVHLVQLVERHPGSPGTSAREFAKHVSTLSGSGRRPRDLSPLPPPSFLPAQRQAMGFLKSRVVDFLGDPFELVSAPTADAALSEATVVYAGEPVAKALPCVLAELASRLLQPEHAGALGALDLVEPDVAEWLASPEKALLPEADWPDPGPRARVSVVDKAGWHELAVHLAELGIFAALSEDQLVRARGEPLLNRLFAAAQKGKPRPGGERVTRLILNMVLGNALRKRHVGEASLLAASTGWVSLRTPEGKLLLWGAELPPELECQKDEARPIVELGSGCEAGWWQARIDDFDAPRIAGEARARQLGGAEADCEQRVRESYRCAGVACAAEKARLRETRVERMGADVDGVSGRLAAPGPKVLSAAALCLATLSQERVPWRVCMMALSKLVRALGFRRPLSGLLNSIWSLSTVGCTVQYNAEMVEELFSGLMLLPTAATSLRARIEGMVTVSDASEFGGVVCTSTSLRGEAAFALKSVSQVADRLVVGSRLLSMPVDPRCPWTVSNPRIPRAVVLKVLNDLFVTFSETVDAGVAGTGSPCQDLSRLDASGGGLHGCKSSLLYEVPWILWLLRQTFGRRLYLLLENVARMTDESVKAMSSCMGVKPCLPCLSVTVPRRRPRLFWFRWQPQVAPPLRLVDKGRCLGVMADNGALLDIEWGDQKIRLAKRPLPFSTLVFCGAPLSFPSAPRGLGSAPDETRPRWQADLFRYHAALYEEKIARVGQCRETWGQSGCFEDSSGDPNIEEARRLVLHYLSPAEKGGSDARLDCGLPLDLSRALLKAWRRAGPAERALPSTPGIAAGRASLAAEAGALD</sequence>
<reference evidence="2" key="1">
    <citation type="submission" date="2023-10" db="EMBL/GenBank/DDBJ databases">
        <authorList>
            <person name="Chen Y."/>
            <person name="Shah S."/>
            <person name="Dougan E. K."/>
            <person name="Thang M."/>
            <person name="Chan C."/>
        </authorList>
    </citation>
    <scope>NUCLEOTIDE SEQUENCE [LARGE SCALE GENOMIC DNA]</scope>
</reference>
<evidence type="ECO:0000256" key="1">
    <source>
        <dbReference type="SAM" id="MobiDB-lite"/>
    </source>
</evidence>
<comment type="caution">
    <text evidence="2">The sequence shown here is derived from an EMBL/GenBank/DDBJ whole genome shotgun (WGS) entry which is preliminary data.</text>
</comment>
<keyword evidence="3" id="KW-1185">Reference proteome</keyword>
<evidence type="ECO:0000313" key="3">
    <source>
        <dbReference type="Proteomes" id="UP001189429"/>
    </source>
</evidence>
<evidence type="ECO:0000313" key="2">
    <source>
        <dbReference type="EMBL" id="CAK0822898.1"/>
    </source>
</evidence>
<feature type="compositionally biased region" description="Low complexity" evidence="1">
    <location>
        <begin position="647"/>
        <end position="658"/>
    </location>
</feature>
<feature type="compositionally biased region" description="Basic and acidic residues" evidence="1">
    <location>
        <begin position="532"/>
        <end position="550"/>
    </location>
</feature>
<dbReference type="Proteomes" id="UP001189429">
    <property type="component" value="Unassembled WGS sequence"/>
</dbReference>